<comment type="caution">
    <text evidence="1">The sequence shown here is derived from an EMBL/GenBank/DDBJ whole genome shotgun (WGS) entry which is preliminary data.</text>
</comment>
<dbReference type="InterPro" id="IPR038056">
    <property type="entry name" value="YjbR-like_sf"/>
</dbReference>
<dbReference type="EMBL" id="JABFCZ010000017">
    <property type="protein sequence ID" value="MBD1547799.1"/>
    <property type="molecule type" value="Genomic_DNA"/>
</dbReference>
<dbReference type="Gene3D" id="3.90.1150.30">
    <property type="match status" value="1"/>
</dbReference>
<accession>A0A926NYP7</accession>
<dbReference type="SUPFAM" id="SSF142906">
    <property type="entry name" value="YjbR-like"/>
    <property type="match status" value="1"/>
</dbReference>
<dbReference type="InterPro" id="IPR058532">
    <property type="entry name" value="YjbR/MT2646/Rv2570-like"/>
</dbReference>
<dbReference type="Pfam" id="PF04237">
    <property type="entry name" value="YjbR"/>
    <property type="match status" value="1"/>
</dbReference>
<dbReference type="GO" id="GO:0003677">
    <property type="term" value="F:DNA binding"/>
    <property type="evidence" value="ECO:0007669"/>
    <property type="project" value="UniProtKB-KW"/>
</dbReference>
<dbReference type="Proteomes" id="UP000598467">
    <property type="component" value="Unassembled WGS sequence"/>
</dbReference>
<organism evidence="1 2">
    <name type="scientific">Roseibium aggregatum</name>
    <dbReference type="NCBI Taxonomy" id="187304"/>
    <lineage>
        <taxon>Bacteria</taxon>
        <taxon>Pseudomonadati</taxon>
        <taxon>Pseudomonadota</taxon>
        <taxon>Alphaproteobacteria</taxon>
        <taxon>Hyphomicrobiales</taxon>
        <taxon>Stappiaceae</taxon>
        <taxon>Roseibium</taxon>
    </lineage>
</organism>
<gene>
    <name evidence="1" type="ORF">HK439_16145</name>
</gene>
<dbReference type="AlphaFoldDB" id="A0A926NYP7"/>
<dbReference type="RefSeq" id="WP_190292552.1">
    <property type="nucleotide sequence ID" value="NZ_JABFCZ010000017.1"/>
</dbReference>
<name>A0A926NYP7_9HYPH</name>
<keyword evidence="1" id="KW-0238">DNA-binding</keyword>
<reference evidence="1" key="1">
    <citation type="submission" date="2020-05" db="EMBL/GenBank/DDBJ databases">
        <title>Identification of trans-AT polyketide cluster in two marine bacteria, producers of a novel glutaramide-containing polyketide sesbanimide D and analogs.</title>
        <authorList>
            <person name="Kacar D."/>
            <person name="Rodriguez P."/>
            <person name="Canedo L."/>
            <person name="Gonzalez E."/>
            <person name="Galan B."/>
            <person name="De La Calle F."/>
            <person name="Garcia J.L."/>
        </authorList>
    </citation>
    <scope>NUCLEOTIDE SEQUENCE</scope>
    <source>
        <strain evidence="1">PHM038</strain>
    </source>
</reference>
<dbReference type="PANTHER" id="PTHR35145">
    <property type="entry name" value="CYTOPLASMIC PROTEIN-RELATED"/>
    <property type="match status" value="1"/>
</dbReference>
<sequence>MTRSEFDAYCAGLPATTNVVQWGNASVWKVGGKIFAICSSWGEGSGQRIAFKCSDLSYMMLTEEDGIVPAPYLARAKWVQVAEDGTLTDEDMKTYIATAHGLVASKLTKKLRQELGIDV</sequence>
<evidence type="ECO:0000313" key="1">
    <source>
        <dbReference type="EMBL" id="MBD1547799.1"/>
    </source>
</evidence>
<protein>
    <submittedName>
        <fullName evidence="1">MmcQ/YjbR family DNA-binding protein</fullName>
    </submittedName>
</protein>
<proteinExistence type="predicted"/>
<dbReference type="InterPro" id="IPR007351">
    <property type="entry name" value="YjbR"/>
</dbReference>
<dbReference type="PANTHER" id="PTHR35145:SF1">
    <property type="entry name" value="CYTOPLASMIC PROTEIN"/>
    <property type="match status" value="1"/>
</dbReference>
<evidence type="ECO:0000313" key="2">
    <source>
        <dbReference type="Proteomes" id="UP000598467"/>
    </source>
</evidence>